<keyword evidence="2" id="KW-0833">Ubl conjugation pathway</keyword>
<dbReference type="SUPFAM" id="SSF81382">
    <property type="entry name" value="Skp1 dimerisation domain-like"/>
    <property type="match status" value="1"/>
</dbReference>
<evidence type="ECO:0000313" key="4">
    <source>
        <dbReference type="Proteomes" id="UP001162131"/>
    </source>
</evidence>
<sequence>MEGQTIQLVSYEGTVFTVPISILDVSEPLKESPDYESQIHLEPLEIDDEPLRLILTYLEHHEFKPLNLASCHLNSGDLVSHLYDTWDAEFVEGIEIESLLKLLLASQRLDIKTLTEIICMKIAITLRLKDKETLSEEYKENLVPISEHEAWLQEEYFWARGINFNIIQN</sequence>
<organism evidence="3 4">
    <name type="scientific">Blepharisma stoltei</name>
    <dbReference type="NCBI Taxonomy" id="1481888"/>
    <lineage>
        <taxon>Eukaryota</taxon>
        <taxon>Sar</taxon>
        <taxon>Alveolata</taxon>
        <taxon>Ciliophora</taxon>
        <taxon>Postciliodesmatophora</taxon>
        <taxon>Heterotrichea</taxon>
        <taxon>Heterotrichida</taxon>
        <taxon>Blepharismidae</taxon>
        <taxon>Blepharisma</taxon>
    </lineage>
</organism>
<proteinExistence type="inferred from homology"/>
<dbReference type="GO" id="GO:0006511">
    <property type="term" value="P:ubiquitin-dependent protein catabolic process"/>
    <property type="evidence" value="ECO:0007669"/>
    <property type="project" value="InterPro"/>
</dbReference>
<dbReference type="AlphaFoldDB" id="A0AAU9JRC2"/>
<dbReference type="InterPro" id="IPR001232">
    <property type="entry name" value="SKP1-like"/>
</dbReference>
<dbReference type="Gene3D" id="3.30.710.10">
    <property type="entry name" value="Potassium Channel Kv1.1, Chain A"/>
    <property type="match status" value="1"/>
</dbReference>
<dbReference type="Proteomes" id="UP001162131">
    <property type="component" value="Unassembled WGS sequence"/>
</dbReference>
<dbReference type="SMART" id="SM00512">
    <property type="entry name" value="Skp1"/>
    <property type="match status" value="1"/>
</dbReference>
<protein>
    <recommendedName>
        <fullName evidence="5">SKP1 component POZ domain-containing protein</fullName>
    </recommendedName>
</protein>
<evidence type="ECO:0000256" key="1">
    <source>
        <dbReference type="ARBA" id="ARBA00009993"/>
    </source>
</evidence>
<reference evidence="3" key="1">
    <citation type="submission" date="2021-09" db="EMBL/GenBank/DDBJ databases">
        <authorList>
            <consortium name="AG Swart"/>
            <person name="Singh M."/>
            <person name="Singh A."/>
            <person name="Seah K."/>
            <person name="Emmerich C."/>
        </authorList>
    </citation>
    <scope>NUCLEOTIDE SEQUENCE</scope>
    <source>
        <strain evidence="3">ATCC30299</strain>
    </source>
</reference>
<comment type="similarity">
    <text evidence="1">Belongs to the SKP1 family.</text>
</comment>
<evidence type="ECO:0000256" key="2">
    <source>
        <dbReference type="ARBA" id="ARBA00022786"/>
    </source>
</evidence>
<dbReference type="PANTHER" id="PTHR11165">
    <property type="entry name" value="SKP1"/>
    <property type="match status" value="1"/>
</dbReference>
<evidence type="ECO:0000313" key="3">
    <source>
        <dbReference type="EMBL" id="CAG9327665.1"/>
    </source>
</evidence>
<accession>A0AAU9JRC2</accession>
<dbReference type="InterPro" id="IPR036296">
    <property type="entry name" value="SKP1-like_dim_sf"/>
</dbReference>
<evidence type="ECO:0008006" key="5">
    <source>
        <dbReference type="Google" id="ProtNLM"/>
    </source>
</evidence>
<comment type="caution">
    <text evidence="3">The sequence shown here is derived from an EMBL/GenBank/DDBJ whole genome shotgun (WGS) entry which is preliminary data.</text>
</comment>
<name>A0AAU9JRC2_9CILI</name>
<dbReference type="EMBL" id="CAJZBQ010000044">
    <property type="protein sequence ID" value="CAG9327665.1"/>
    <property type="molecule type" value="Genomic_DNA"/>
</dbReference>
<gene>
    <name evidence="3" type="ORF">BSTOLATCC_MIC44295</name>
</gene>
<dbReference type="InterPro" id="IPR011333">
    <property type="entry name" value="SKP1/BTB/POZ_sf"/>
</dbReference>
<keyword evidence="4" id="KW-1185">Reference proteome</keyword>
<dbReference type="InterPro" id="IPR016897">
    <property type="entry name" value="SKP1"/>
</dbReference>